<dbReference type="Gene3D" id="3.40.50.720">
    <property type="entry name" value="NAD(P)-binding Rossmann-like Domain"/>
    <property type="match status" value="1"/>
</dbReference>
<dbReference type="InterPro" id="IPR036291">
    <property type="entry name" value="NAD(P)-bd_dom_sf"/>
</dbReference>
<dbReference type="GO" id="GO:0016491">
    <property type="term" value="F:oxidoreductase activity"/>
    <property type="evidence" value="ECO:0007669"/>
    <property type="project" value="UniProtKB-KW"/>
</dbReference>
<dbReference type="Pfam" id="PF05368">
    <property type="entry name" value="NmrA"/>
    <property type="match status" value="1"/>
</dbReference>
<dbReference type="InterPro" id="IPR008030">
    <property type="entry name" value="NmrA-like"/>
</dbReference>
<sequence>MSRDIRNIIVVGGGHVGSAIITGLLNSPHEYSVSVLSREASSYTPPAGTTRIKTDYTHESLVKALMEQDAVVSAISGHALLEQIKVIDAAIEAGVRRFVPSEFGGDTRNEHSRIKVPYFALKYQVLEYLQQKQGQIEWTAFFSGPFLDETLKNGILGFSIPTKTATQWDPKYASAKYSASRLSFVASAVAQSLSPALLSQTANQYLAVRDATVSPELLLAALEKTTGTKWTRNVVDMDEVFREGEARVAGGDIMGVVPMIVGNLLDGASGNDFDEGGIVSNGLLGIEGVGLEEIVEGAVREVGVEGRK</sequence>
<dbReference type="InterPro" id="IPR045312">
    <property type="entry name" value="PCBER-like"/>
</dbReference>
<dbReference type="CDD" id="cd05259">
    <property type="entry name" value="PCBER_SDR_a"/>
    <property type="match status" value="1"/>
</dbReference>
<proteinExistence type="predicted"/>
<keyword evidence="1" id="KW-0521">NADP</keyword>
<dbReference type="EMBL" id="PDNB01000023">
    <property type="protein sequence ID" value="PGH15689.1"/>
    <property type="molecule type" value="Genomic_DNA"/>
</dbReference>
<dbReference type="AlphaFoldDB" id="A0A2B7Y3G5"/>
<evidence type="ECO:0000256" key="1">
    <source>
        <dbReference type="ARBA" id="ARBA00022857"/>
    </source>
</evidence>
<keyword evidence="2" id="KW-0560">Oxidoreductase</keyword>
<keyword evidence="5" id="KW-1185">Reference proteome</keyword>
<evidence type="ECO:0000259" key="3">
    <source>
        <dbReference type="Pfam" id="PF05368"/>
    </source>
</evidence>
<evidence type="ECO:0000313" key="5">
    <source>
        <dbReference type="Proteomes" id="UP000223968"/>
    </source>
</evidence>
<organism evidence="4 5">
    <name type="scientific">Helicocarpus griseus UAMH5409</name>
    <dbReference type="NCBI Taxonomy" id="1447875"/>
    <lineage>
        <taxon>Eukaryota</taxon>
        <taxon>Fungi</taxon>
        <taxon>Dikarya</taxon>
        <taxon>Ascomycota</taxon>
        <taxon>Pezizomycotina</taxon>
        <taxon>Eurotiomycetes</taxon>
        <taxon>Eurotiomycetidae</taxon>
        <taxon>Onygenales</taxon>
        <taxon>Ajellomycetaceae</taxon>
        <taxon>Helicocarpus</taxon>
    </lineage>
</organism>
<dbReference type="InterPro" id="IPR051609">
    <property type="entry name" value="NmrA/Isoflavone_reductase-like"/>
</dbReference>
<reference evidence="4 5" key="1">
    <citation type="submission" date="2017-10" db="EMBL/GenBank/DDBJ databases">
        <title>Comparative genomics in systemic dimorphic fungi from Ajellomycetaceae.</title>
        <authorList>
            <person name="Munoz J.F."/>
            <person name="Mcewen J.G."/>
            <person name="Clay O.K."/>
            <person name="Cuomo C.A."/>
        </authorList>
    </citation>
    <scope>NUCLEOTIDE SEQUENCE [LARGE SCALE GENOMIC DNA]</scope>
    <source>
        <strain evidence="4 5">UAMH5409</strain>
    </source>
</reference>
<comment type="caution">
    <text evidence="4">The sequence shown here is derived from an EMBL/GenBank/DDBJ whole genome shotgun (WGS) entry which is preliminary data.</text>
</comment>
<dbReference type="STRING" id="1447875.A0A2B7Y3G5"/>
<feature type="domain" description="NmrA-like" evidence="3">
    <location>
        <begin position="8"/>
        <end position="243"/>
    </location>
</feature>
<dbReference type="OrthoDB" id="9974981at2759"/>
<evidence type="ECO:0000256" key="2">
    <source>
        <dbReference type="ARBA" id="ARBA00023002"/>
    </source>
</evidence>
<dbReference type="SUPFAM" id="SSF51735">
    <property type="entry name" value="NAD(P)-binding Rossmann-fold domains"/>
    <property type="match status" value="1"/>
</dbReference>
<dbReference type="PANTHER" id="PTHR47706:SF9">
    <property type="entry name" value="NMRA-LIKE DOMAIN-CONTAINING PROTEIN-RELATED"/>
    <property type="match status" value="1"/>
</dbReference>
<protein>
    <recommendedName>
        <fullName evidence="3">NmrA-like domain-containing protein</fullName>
    </recommendedName>
</protein>
<gene>
    <name evidence="4" type="ORF">AJ79_02283</name>
</gene>
<dbReference type="Proteomes" id="UP000223968">
    <property type="component" value="Unassembled WGS sequence"/>
</dbReference>
<accession>A0A2B7Y3G5</accession>
<dbReference type="PANTHER" id="PTHR47706">
    <property type="entry name" value="NMRA-LIKE FAMILY PROTEIN"/>
    <property type="match status" value="1"/>
</dbReference>
<name>A0A2B7Y3G5_9EURO</name>
<evidence type="ECO:0000313" key="4">
    <source>
        <dbReference type="EMBL" id="PGH15689.1"/>
    </source>
</evidence>